<feature type="region of interest" description="Disordered" evidence="1">
    <location>
        <begin position="189"/>
        <end position="314"/>
    </location>
</feature>
<dbReference type="PANTHER" id="PTHR11567:SF25">
    <property type="entry name" value="PROTEIN FRA10AC1"/>
    <property type="match status" value="1"/>
</dbReference>
<proteinExistence type="predicted"/>
<feature type="compositionally biased region" description="Low complexity" evidence="1">
    <location>
        <begin position="301"/>
        <end position="314"/>
    </location>
</feature>
<evidence type="ECO:0000313" key="3">
    <source>
        <dbReference type="Proteomes" id="UP000256970"/>
    </source>
</evidence>
<gene>
    <name evidence="2" type="ORF">BQ4739_LOCUS4226</name>
</gene>
<dbReference type="InterPro" id="IPR050645">
    <property type="entry name" value="Histidine_acid_phosphatase"/>
</dbReference>
<sequence length="336" mass="37790">MAGFGAVRADVYDRVSRSQYYRDNLAGLTAHERHHKLLAELQRDGSSQQPGDAAAAALASTVSDEDALKAHHRFLRRPEDEEGEQAGSWGARLARRYYARLFKEFAIADLSRYKEQKIGMRWRTQQEVVSGKGQFSCGARGCSETAGLCSFEVNFAYVEAGQQKQALVQLRLCPGCGAKLNYGREKAYRRAEPSAFEQREQQQQQERQQLEQRQQQQREQQTRQQGREADAAAADEGRQQQHKRKHRDRDRDRERGEQRFDEDGQLGGSSSSRKRRRQRSADGEGSEGDDSDRQRRRHSAPDGAAAAAAAVAGDAGFGEADIDRWLDDMFGVPAAQ</sequence>
<protein>
    <submittedName>
        <fullName evidence="2">Uncharacterized protein</fullName>
    </submittedName>
</protein>
<dbReference type="AlphaFoldDB" id="A0A383VG81"/>
<keyword evidence="3" id="KW-1185">Reference proteome</keyword>
<feature type="compositionally biased region" description="Basic and acidic residues" evidence="1">
    <location>
        <begin position="225"/>
        <end position="239"/>
    </location>
</feature>
<evidence type="ECO:0000256" key="1">
    <source>
        <dbReference type="SAM" id="MobiDB-lite"/>
    </source>
</evidence>
<dbReference type="EMBL" id="FNXT01000337">
    <property type="protein sequence ID" value="SZX63674.1"/>
    <property type="molecule type" value="Genomic_DNA"/>
</dbReference>
<dbReference type="InterPro" id="IPR019129">
    <property type="entry name" value="Folate-sensitive_fs_Fra10Ac1"/>
</dbReference>
<dbReference type="Proteomes" id="UP000256970">
    <property type="component" value="Unassembled WGS sequence"/>
</dbReference>
<dbReference type="STRING" id="3088.A0A383VG81"/>
<organism evidence="2 3">
    <name type="scientific">Tetradesmus obliquus</name>
    <name type="common">Green alga</name>
    <name type="synonym">Acutodesmus obliquus</name>
    <dbReference type="NCBI Taxonomy" id="3088"/>
    <lineage>
        <taxon>Eukaryota</taxon>
        <taxon>Viridiplantae</taxon>
        <taxon>Chlorophyta</taxon>
        <taxon>core chlorophytes</taxon>
        <taxon>Chlorophyceae</taxon>
        <taxon>CS clade</taxon>
        <taxon>Sphaeropleales</taxon>
        <taxon>Scenedesmaceae</taxon>
        <taxon>Tetradesmus</taxon>
    </lineage>
</organism>
<dbReference type="PANTHER" id="PTHR11567">
    <property type="entry name" value="ACID PHOSPHATASE-RELATED"/>
    <property type="match status" value="1"/>
</dbReference>
<feature type="compositionally biased region" description="Low complexity" evidence="1">
    <location>
        <begin position="201"/>
        <end position="224"/>
    </location>
</feature>
<reference evidence="2 3" key="1">
    <citation type="submission" date="2016-10" db="EMBL/GenBank/DDBJ databases">
        <authorList>
            <person name="Cai Z."/>
        </authorList>
    </citation>
    <scope>NUCLEOTIDE SEQUENCE [LARGE SCALE GENOMIC DNA]</scope>
</reference>
<feature type="compositionally biased region" description="Basic and acidic residues" evidence="1">
    <location>
        <begin position="249"/>
        <end position="262"/>
    </location>
</feature>
<dbReference type="GO" id="GO:0016791">
    <property type="term" value="F:phosphatase activity"/>
    <property type="evidence" value="ECO:0007669"/>
    <property type="project" value="TreeGrafter"/>
</dbReference>
<evidence type="ECO:0000313" key="2">
    <source>
        <dbReference type="EMBL" id="SZX63674.1"/>
    </source>
</evidence>
<feature type="compositionally biased region" description="Basic and acidic residues" evidence="1">
    <location>
        <begin position="189"/>
        <end position="200"/>
    </location>
</feature>
<dbReference type="Pfam" id="PF09725">
    <property type="entry name" value="Fra10Ac1"/>
    <property type="match status" value="1"/>
</dbReference>
<name>A0A383VG81_TETOB</name>
<accession>A0A383VG81</accession>